<dbReference type="GO" id="GO:0009307">
    <property type="term" value="P:DNA restriction-modification system"/>
    <property type="evidence" value="ECO:0007669"/>
    <property type="project" value="UniProtKB-KW"/>
</dbReference>
<dbReference type="Gene3D" id="1.20.1380.10">
    <property type="entry name" value="Replication modulator SeqA, C-terminal DNA-binding domain"/>
    <property type="match status" value="1"/>
</dbReference>
<keyword evidence="2" id="KW-0540">Nuclease</keyword>
<dbReference type="EMBL" id="DSTX01000001">
    <property type="protein sequence ID" value="HFK19685.1"/>
    <property type="molecule type" value="Genomic_DNA"/>
</dbReference>
<accession>A0A7C3EZ43</accession>
<comment type="caution">
    <text evidence="2">The sequence shown here is derived from an EMBL/GenBank/DDBJ whole genome shotgun (WGS) entry which is preliminary data.</text>
</comment>
<dbReference type="InterPro" id="IPR036835">
    <property type="entry name" value="SeqA_DNA-bd_C_sf"/>
</dbReference>
<dbReference type="GO" id="GO:0003677">
    <property type="term" value="F:DNA binding"/>
    <property type="evidence" value="ECO:0007669"/>
    <property type="project" value="UniProtKB-KW"/>
</dbReference>
<organism evidence="2">
    <name type="scientific">Candidatus Methanomethylicus mesodigestus</name>
    <dbReference type="NCBI Taxonomy" id="1867258"/>
    <lineage>
        <taxon>Archaea</taxon>
        <taxon>Thermoproteota</taxon>
        <taxon>Methanosuratincolia</taxon>
        <taxon>Candidatus Methanomethylicales</taxon>
        <taxon>Candidatus Methanomethylicaceae</taxon>
        <taxon>Candidatus Methanomethylicus</taxon>
    </lineage>
</organism>
<keyword evidence="2" id="KW-0255">Endonuclease</keyword>
<dbReference type="GO" id="GO:0005524">
    <property type="term" value="F:ATP binding"/>
    <property type="evidence" value="ECO:0007669"/>
    <property type="project" value="UniProtKB-KW"/>
</dbReference>
<feature type="domain" description="Restriction endonuclease type I HsdR N-terminal" evidence="1">
    <location>
        <begin position="47"/>
        <end position="113"/>
    </location>
</feature>
<proteinExistence type="predicted"/>
<name>A0A7C3EZ43_9CREN</name>
<dbReference type="InterPro" id="IPR007409">
    <property type="entry name" value="Restrct_endonuc_type1_HsdR_N"/>
</dbReference>
<protein>
    <submittedName>
        <fullName evidence="2">Restriction endonuclease subunit R</fullName>
    </submittedName>
</protein>
<reference evidence="2" key="1">
    <citation type="journal article" date="2020" name="mSystems">
        <title>Genome- and Community-Level Interaction Insights into Carbon Utilization and Element Cycling Functions of Hydrothermarchaeota in Hydrothermal Sediment.</title>
        <authorList>
            <person name="Zhou Z."/>
            <person name="Liu Y."/>
            <person name="Xu W."/>
            <person name="Pan J."/>
            <person name="Luo Z.H."/>
            <person name="Li M."/>
        </authorList>
    </citation>
    <scope>NUCLEOTIDE SEQUENCE [LARGE SCALE GENOMIC DNA]</scope>
    <source>
        <strain evidence="2">SpSt-468</strain>
    </source>
</reference>
<evidence type="ECO:0000259" key="1">
    <source>
        <dbReference type="Pfam" id="PF04313"/>
    </source>
</evidence>
<sequence length="356" mass="41087">MNDKLIDVIGKLKSNKQLLEYDEAKIKQAVVLRILDILGWDQYNADEIVPEYSVSSKRVDYSLKIDNNNKAFIEVKKPGESLEDHQEQLLEYAFKEGVGLALLTNGINWWFYLPLAEGSWEQRRFYSINLNDQEIEEIASKFVDLLSKEKLRSGEAINNAKKILENKNRDKQIKEAIPQAWYKLITEVDNELVELLSKKVENICGLRPGISLIEDFLNSLGSSTISGPNLTKEHEREASMTSSNLNTRTYTNSRINAFELRGQRYKVDTWIEMLLKLSEMLLYKNGKDFEKVLTLKGTKRPYFSRNQNEIRIPKKVGNSEIYLETNLGANSIVNISKRMVVLFGYNEDDLKIECIE</sequence>
<dbReference type="Gene3D" id="3.90.1570.30">
    <property type="match status" value="1"/>
</dbReference>
<dbReference type="GO" id="GO:0009035">
    <property type="term" value="F:type I site-specific deoxyribonuclease activity"/>
    <property type="evidence" value="ECO:0007669"/>
    <property type="project" value="UniProtKB-EC"/>
</dbReference>
<evidence type="ECO:0000313" key="2">
    <source>
        <dbReference type="EMBL" id="HFK19685.1"/>
    </source>
</evidence>
<dbReference type="Pfam" id="PF04313">
    <property type="entry name" value="HSDR_N"/>
    <property type="match status" value="1"/>
</dbReference>
<dbReference type="AlphaFoldDB" id="A0A7C3EZ43"/>
<gene>
    <name evidence="2" type="ORF">ENS19_00180</name>
</gene>
<keyword evidence="2" id="KW-0378">Hydrolase</keyword>
<dbReference type="SUPFAM" id="SSF82808">
    <property type="entry name" value="Replication modulator SeqA, C-terminal DNA-binding domain"/>
    <property type="match status" value="1"/>
</dbReference>